<dbReference type="Gene3D" id="3.10.20.180">
    <property type="match status" value="1"/>
</dbReference>
<dbReference type="InterPro" id="IPR036120">
    <property type="entry name" value="SAK/SK_sf"/>
</dbReference>
<evidence type="ECO:0000256" key="1">
    <source>
        <dbReference type="SAM" id="MobiDB-lite"/>
    </source>
</evidence>
<evidence type="ECO:0000313" key="3">
    <source>
        <dbReference type="EMBL" id="WMB27700.1"/>
    </source>
</evidence>
<feature type="chain" id="PRO_5047235017" evidence="2">
    <location>
        <begin position="29"/>
        <end position="450"/>
    </location>
</feature>
<keyword evidence="4" id="KW-1185">Reference proteome</keyword>
<keyword evidence="2" id="KW-0732">Signal</keyword>
<reference evidence="4" key="1">
    <citation type="submission" date="2022-10" db="EMBL/GenBank/DDBJ databases">
        <title>Streptococcus didelphis as causative of fatal infections in opossums (Didelphis albiventris).</title>
        <authorList>
            <person name="Breyer G.M."/>
            <person name="Da Silva M.E.R.J."/>
            <person name="Siqueira F.M."/>
        </authorList>
    </citation>
    <scope>NUCLEOTIDE SEQUENCE [LARGE SCALE GENOMIC DNA]</scope>
    <source>
        <strain evidence="4">LBVP101/21</strain>
    </source>
</reference>
<gene>
    <name evidence="3" type="ORF">N1496_06245</name>
</gene>
<evidence type="ECO:0000313" key="4">
    <source>
        <dbReference type="Proteomes" id="UP001238096"/>
    </source>
</evidence>
<organism evidence="3 4">
    <name type="scientific">Streptococcus didelphis</name>
    <dbReference type="NCBI Taxonomy" id="102886"/>
    <lineage>
        <taxon>Bacteria</taxon>
        <taxon>Bacillati</taxon>
        <taxon>Bacillota</taxon>
        <taxon>Bacilli</taxon>
        <taxon>Lactobacillales</taxon>
        <taxon>Streptococcaceae</taxon>
        <taxon>Streptococcus</taxon>
    </lineage>
</organism>
<feature type="compositionally biased region" description="Polar residues" evidence="1">
    <location>
        <begin position="224"/>
        <end position="233"/>
    </location>
</feature>
<name>A0ABY9LFK6_9STRE</name>
<sequence>MISLKTSKLLLTSIVTSLTICIATPVLAISTEEEPQPSAMSSLVDEPTSRFVSINVDALDANTKETLQLVPFIDHTLLEDYISKEELRNRIESKINEHYDGSGDYYSVTNIDDLILTNDVDDKKIRLGDKKTYLDDDQIQLSNYKTQLNNKDDLIYIGENHSSSKDKAPAFKFQLGGQVHVKPFDKSITNPADSVEMTYLADFLYEDENGQDIQEGLFQANMSDDTQHLPSDLNNEEKSNPQGITTTLPVGYVLTSKDLTGYAQKLLDERTVKDPTNPWVIVKRLSSEVIRDTYSLPRHSRDMLFMQEASDNKSFEHTIAKRQKAEAKYDMSKKEYVEQKNTDVIKERYVVVKYNDFKNWLKQQHSIDYNSQYGLKVLYFYDDHLILEKPLDKRVGLDNQVAGKDGTIYKPINSIVIADKVIVNTIKEEDYQKLTSSKIEELENKPQLLN</sequence>
<accession>A0ABY9LFK6</accession>
<dbReference type="RefSeq" id="WP_018366395.1">
    <property type="nucleotide sequence ID" value="NZ_CP104407.1"/>
</dbReference>
<dbReference type="EMBL" id="CP110509">
    <property type="protein sequence ID" value="WMB27700.1"/>
    <property type="molecule type" value="Genomic_DNA"/>
</dbReference>
<feature type="region of interest" description="Disordered" evidence="1">
    <location>
        <begin position="224"/>
        <end position="244"/>
    </location>
</feature>
<dbReference type="SUPFAM" id="SSF54328">
    <property type="entry name" value="Staphylokinase/streptokinase"/>
    <property type="match status" value="1"/>
</dbReference>
<protein>
    <submittedName>
        <fullName evidence="3">Uncharacterized protein</fullName>
    </submittedName>
</protein>
<proteinExistence type="predicted"/>
<dbReference type="Proteomes" id="UP001238096">
    <property type="component" value="Chromosome"/>
</dbReference>
<feature type="signal peptide" evidence="2">
    <location>
        <begin position="1"/>
        <end position="28"/>
    </location>
</feature>
<evidence type="ECO:0000256" key="2">
    <source>
        <dbReference type="SAM" id="SignalP"/>
    </source>
</evidence>